<organism evidence="2 3">
    <name type="scientific">Enterocloster alcoholdehydrogenati</name>
    <dbReference type="NCBI Taxonomy" id="2547410"/>
    <lineage>
        <taxon>Bacteria</taxon>
        <taxon>Bacillati</taxon>
        <taxon>Bacillota</taxon>
        <taxon>Clostridia</taxon>
        <taxon>Lachnospirales</taxon>
        <taxon>Lachnospiraceae</taxon>
        <taxon>Enterocloster</taxon>
    </lineage>
</organism>
<feature type="region of interest" description="Disordered" evidence="1">
    <location>
        <begin position="500"/>
        <end position="579"/>
    </location>
</feature>
<name>A0ABQ0ASM7_9FIRM</name>
<evidence type="ECO:0000313" key="3">
    <source>
        <dbReference type="Proteomes" id="UP001600894"/>
    </source>
</evidence>
<evidence type="ECO:0000256" key="1">
    <source>
        <dbReference type="SAM" id="MobiDB-lite"/>
    </source>
</evidence>
<comment type="caution">
    <text evidence="2">The sequence shown here is derived from an EMBL/GenBank/DDBJ whole genome shotgun (WGS) entry which is preliminary data.</text>
</comment>
<dbReference type="Gene3D" id="2.10.270.10">
    <property type="entry name" value="Cholin Binding"/>
    <property type="match status" value="1"/>
</dbReference>
<feature type="compositionally biased region" description="Polar residues" evidence="1">
    <location>
        <begin position="529"/>
        <end position="548"/>
    </location>
</feature>
<dbReference type="SUPFAM" id="SSF69360">
    <property type="entry name" value="Cell wall binding repeat"/>
    <property type="match status" value="1"/>
</dbReference>
<keyword evidence="3" id="KW-1185">Reference proteome</keyword>
<protein>
    <recommendedName>
        <fullName evidence="4">DUF5050 domain-containing protein</fullName>
    </recommendedName>
</protein>
<evidence type="ECO:0000313" key="2">
    <source>
        <dbReference type="EMBL" id="GAA6266947.1"/>
    </source>
</evidence>
<feature type="compositionally biased region" description="Basic and acidic residues" evidence="1">
    <location>
        <begin position="568"/>
        <end position="579"/>
    </location>
</feature>
<sequence>MVLAGIFLAAAVYVVVRVAGAIHKDYSQIEWSSEHKTETAQSIEIEEEEKLGWNEMEKGWKYKLSDDSYAANQWLEVDGFLYHFNEDGIMAQGQWEADGQIYTCHDVKGYLKNIQTDLDYVPDDMGENLDSLVRTNAFRCYLDDEDTGIFKTILYRKAVENKTKPLGDENAPEKTTRYSMRADGDYVYYLPLVKESDRSKLTEAEKSLCGRLVRMIPGQNVKEIIAEDVDGYLILDGTVYYSQGGKIHSSQSGTEMAVGDVAGSVHIKDGNCYLVDSLGNTILPKNGAAVEIGDRSYRLEEDGQIRYVKRRTVSVNGNSYELKGNGNQMAVSIEADGNTKDKITGEYGVQSFCIVDNSIYFCAYVDRGTNGEWYSRIFRTDLNGGSKTAVSGIFAGTISNLYYFENEGEMYGEYYPEIWKNAYGVIVNVGKDGSVYRISDKSARKGKNTSGNDMLELVTVQDGELICLWNDCNWSKETGVTKVLWSKAIEFPVSSKTSVETVSSLPKETVSSTKEESRAAVETVPVNPERTTGGKTSGSAQTTASPKQDTVLGTDAPGKSTQTQPTETKADEVKIVPLG</sequence>
<gene>
    <name evidence="2" type="ORF">F130042H8_00070</name>
</gene>
<proteinExistence type="predicted"/>
<dbReference type="Proteomes" id="UP001600894">
    <property type="component" value="Unassembled WGS sequence"/>
</dbReference>
<reference evidence="2 3" key="1">
    <citation type="submission" date="2024-04" db="EMBL/GenBank/DDBJ databases">
        <title>Defined microbial consortia suppress multidrug-resistant proinflammatory Enterobacteriaceae via ecological control.</title>
        <authorList>
            <person name="Furuichi M."/>
            <person name="Kawaguchi T."/>
            <person name="Pust M."/>
            <person name="Yasuma K."/>
            <person name="Plichta D."/>
            <person name="Hasegawa N."/>
            <person name="Ohya T."/>
            <person name="Bhattarai S."/>
            <person name="Sasajima S."/>
            <person name="Aoto Y."/>
            <person name="Tuganbaev T."/>
            <person name="Yaginuma M."/>
            <person name="Ueda M."/>
            <person name="Okahashi N."/>
            <person name="Amafuji K."/>
            <person name="Kiridooshi Y."/>
            <person name="Sugita K."/>
            <person name="Strazar M."/>
            <person name="Skelly A."/>
            <person name="Suda W."/>
            <person name="Hattori M."/>
            <person name="Nakamoto N."/>
            <person name="Caballero S."/>
            <person name="Norman J."/>
            <person name="Olle B."/>
            <person name="Tanoue T."/>
            <person name="Arita M."/>
            <person name="Bucci V."/>
            <person name="Atarashi K."/>
            <person name="Xavier R."/>
            <person name="Honda K."/>
        </authorList>
    </citation>
    <scope>NUCLEOTIDE SEQUENCE [LARGE SCALE GENOMIC DNA]</scope>
    <source>
        <strain evidence="3">f13</strain>
    </source>
</reference>
<accession>A0ABQ0ASM7</accession>
<evidence type="ECO:0008006" key="4">
    <source>
        <dbReference type="Google" id="ProtNLM"/>
    </source>
</evidence>
<dbReference type="EMBL" id="BAABXL010000001">
    <property type="protein sequence ID" value="GAA6266947.1"/>
    <property type="molecule type" value="Genomic_DNA"/>
</dbReference>